<dbReference type="InterPro" id="IPR041965">
    <property type="entry name" value="TTRAP_sf"/>
</dbReference>
<reference evidence="1 2" key="1">
    <citation type="submission" date="2016-10" db="EMBL/GenBank/DDBJ databases">
        <authorList>
            <person name="Varghese N."/>
            <person name="Submissions S."/>
        </authorList>
    </citation>
    <scope>NUCLEOTIDE SEQUENCE [LARGE SCALE GENOMIC DNA]</scope>
    <source>
        <strain evidence="1 2">NLAE-zl-C196</strain>
    </source>
</reference>
<proteinExistence type="predicted"/>
<dbReference type="RefSeq" id="WP_074661589.1">
    <property type="nucleotide sequence ID" value="NZ_FOIO01000004.1"/>
</dbReference>
<evidence type="ECO:0000313" key="2">
    <source>
        <dbReference type="Proteomes" id="UP000182121"/>
    </source>
</evidence>
<dbReference type="InterPro" id="IPR025468">
    <property type="entry name" value="TTRAP"/>
</dbReference>
<dbReference type="Pfam" id="PF14203">
    <property type="entry name" value="TTRAP"/>
    <property type="match status" value="1"/>
</dbReference>
<organism evidence="1 2">
    <name type="scientific">Enterocloster clostridioformis</name>
    <dbReference type="NCBI Taxonomy" id="1531"/>
    <lineage>
        <taxon>Bacteria</taxon>
        <taxon>Bacillati</taxon>
        <taxon>Bacillota</taxon>
        <taxon>Clostridia</taxon>
        <taxon>Lachnospirales</taxon>
        <taxon>Lachnospiraceae</taxon>
        <taxon>Enterocloster</taxon>
    </lineage>
</organism>
<dbReference type="Gene3D" id="1.10.10.1850">
    <property type="entry name" value="Sporulation protein-like"/>
    <property type="match status" value="1"/>
</dbReference>
<dbReference type="EMBL" id="FOIO01000004">
    <property type="protein sequence ID" value="SET26778.1"/>
    <property type="molecule type" value="Genomic_DNA"/>
</dbReference>
<accession>A0A1I0D457</accession>
<dbReference type="AlphaFoldDB" id="A0A1I0D457"/>
<dbReference type="Proteomes" id="UP000182121">
    <property type="component" value="Unassembled WGS sequence"/>
</dbReference>
<dbReference type="GeneID" id="86054274"/>
<sequence>MKDFTRDERIMMMLYNPGTRAGLVAELEAMRLQLTPSERRLGRLSKSVLEKLEGMTDTEFDSLDLYPDI</sequence>
<protein>
    <submittedName>
        <fullName evidence="1">Tranposon-transfer assisting protein</fullName>
    </submittedName>
</protein>
<name>A0A1I0D457_9FIRM</name>
<evidence type="ECO:0000313" key="1">
    <source>
        <dbReference type="EMBL" id="SET26778.1"/>
    </source>
</evidence>
<gene>
    <name evidence="1" type="ORF">SAMN05216521_100421</name>
</gene>
<comment type="caution">
    <text evidence="1">The sequence shown here is derived from an EMBL/GenBank/DDBJ whole genome shotgun (WGS) entry which is preliminary data.</text>
</comment>